<evidence type="ECO:0000313" key="2">
    <source>
        <dbReference type="EMBL" id="KAK6966668.1"/>
    </source>
</evidence>
<comment type="caution">
    <text evidence="2">The sequence shown here is derived from an EMBL/GenBank/DDBJ whole genome shotgun (WGS) entry which is preliminary data.</text>
</comment>
<name>A0AAV9Z048_9AGAR</name>
<feature type="domain" description="Helitron helicase-like" evidence="1">
    <location>
        <begin position="19"/>
        <end position="169"/>
    </location>
</feature>
<evidence type="ECO:0000259" key="1">
    <source>
        <dbReference type="Pfam" id="PF14214"/>
    </source>
</evidence>
<dbReference type="AlphaFoldDB" id="A0AAV9Z048"/>
<evidence type="ECO:0000313" key="3">
    <source>
        <dbReference type="Proteomes" id="UP001362999"/>
    </source>
</evidence>
<proteinExistence type="predicted"/>
<dbReference type="EMBL" id="JAWWNJ010000261">
    <property type="protein sequence ID" value="KAK6966668.1"/>
    <property type="molecule type" value="Genomic_DNA"/>
</dbReference>
<protein>
    <recommendedName>
        <fullName evidence="1">Helitron helicase-like domain-containing protein</fullName>
    </recommendedName>
</protein>
<keyword evidence="3" id="KW-1185">Reference proteome</keyword>
<organism evidence="2 3">
    <name type="scientific">Favolaschia claudopus</name>
    <dbReference type="NCBI Taxonomy" id="2862362"/>
    <lineage>
        <taxon>Eukaryota</taxon>
        <taxon>Fungi</taxon>
        <taxon>Dikarya</taxon>
        <taxon>Basidiomycota</taxon>
        <taxon>Agaricomycotina</taxon>
        <taxon>Agaricomycetes</taxon>
        <taxon>Agaricomycetidae</taxon>
        <taxon>Agaricales</taxon>
        <taxon>Marasmiineae</taxon>
        <taxon>Mycenaceae</taxon>
        <taxon>Favolaschia</taxon>
    </lineage>
</organism>
<dbReference type="Proteomes" id="UP001362999">
    <property type="component" value="Unassembled WGS sequence"/>
</dbReference>
<dbReference type="InterPro" id="IPR025476">
    <property type="entry name" value="Helitron_helicase-like"/>
</dbReference>
<gene>
    <name evidence="2" type="ORF">R3P38DRAFT_2590431</name>
</gene>
<sequence length="380" mass="42902">MYKIHSEQACREEEQGLPISDPTVKLLRQHVHSTAGRVKGSNQSRTSLRGQLWSTPVYLRPWNLWITIDPVDIHDPIAQIFAGEDIDLDKFMAVLGPDGEKRAQNIAADPYAAAKFFHFTIRTILEVLFGIEVTPFQVQSSMGILCEVAAYFGFVEAQNRASLHLHLLVGLKHAPNPDQMVELLKQEPFRTRIAAYIQANLRAHLPGLETAQSVKSIPVEKDIAYNPPPPPPPHPTAPDYDRQLKAFELRLAGTEQVHSCQVRRCLIVSKSGGLRCKRRAPFTCHEKDFIEGGNWGQRRVYEFMNGWIPGILVNVRCNNDAKLLTNGRDTMNTTFYVAGYAAKPQQMNYNISGGNSSTEEWRWRLRGWQKFSPTTVLVGM</sequence>
<accession>A0AAV9Z048</accession>
<dbReference type="Pfam" id="PF14214">
    <property type="entry name" value="Helitron_like_N"/>
    <property type="match status" value="1"/>
</dbReference>
<reference evidence="2 3" key="1">
    <citation type="journal article" date="2024" name="J Genomics">
        <title>Draft genome sequencing and assembly of Favolaschia claudopus CIRM-BRFM 2984 isolated from oak limbs.</title>
        <authorList>
            <person name="Navarro D."/>
            <person name="Drula E."/>
            <person name="Chaduli D."/>
            <person name="Cazenave R."/>
            <person name="Ahrendt S."/>
            <person name="Wang J."/>
            <person name="Lipzen A."/>
            <person name="Daum C."/>
            <person name="Barry K."/>
            <person name="Grigoriev I.V."/>
            <person name="Favel A."/>
            <person name="Rosso M.N."/>
            <person name="Martin F."/>
        </authorList>
    </citation>
    <scope>NUCLEOTIDE SEQUENCE [LARGE SCALE GENOMIC DNA]</scope>
    <source>
        <strain evidence="2 3">CIRM-BRFM 2984</strain>
    </source>
</reference>